<keyword evidence="2" id="KW-1185">Reference proteome</keyword>
<sequence length="79" mass="9213">MTMFWSSLNFSGISSTNVSHQNHRKMLGTRLVSRCFQWLGKKSPSLSPYRAESAQFSFQNHYRNLNIRENSEIIINCTK</sequence>
<organism evidence="1 2">
    <name type="scientific">Brachionus plicatilis</name>
    <name type="common">Marine rotifer</name>
    <name type="synonym">Brachionus muelleri</name>
    <dbReference type="NCBI Taxonomy" id="10195"/>
    <lineage>
        <taxon>Eukaryota</taxon>
        <taxon>Metazoa</taxon>
        <taxon>Spiralia</taxon>
        <taxon>Gnathifera</taxon>
        <taxon>Rotifera</taxon>
        <taxon>Eurotatoria</taxon>
        <taxon>Monogononta</taxon>
        <taxon>Pseudotrocha</taxon>
        <taxon>Ploima</taxon>
        <taxon>Brachionidae</taxon>
        <taxon>Brachionus</taxon>
    </lineage>
</organism>
<evidence type="ECO:0000313" key="1">
    <source>
        <dbReference type="EMBL" id="RNA26787.1"/>
    </source>
</evidence>
<reference evidence="1 2" key="1">
    <citation type="journal article" date="2018" name="Sci. Rep.">
        <title>Genomic signatures of local adaptation to the degree of environmental predictability in rotifers.</title>
        <authorList>
            <person name="Franch-Gras L."/>
            <person name="Hahn C."/>
            <person name="Garcia-Roger E.M."/>
            <person name="Carmona M.J."/>
            <person name="Serra M."/>
            <person name="Gomez A."/>
        </authorList>
    </citation>
    <scope>NUCLEOTIDE SEQUENCE [LARGE SCALE GENOMIC DNA]</scope>
    <source>
        <strain evidence="1">HYR1</strain>
    </source>
</reference>
<proteinExistence type="predicted"/>
<dbReference type="Proteomes" id="UP000276133">
    <property type="component" value="Unassembled WGS sequence"/>
</dbReference>
<accession>A0A3M7RTZ3</accession>
<evidence type="ECO:0000313" key="2">
    <source>
        <dbReference type="Proteomes" id="UP000276133"/>
    </source>
</evidence>
<name>A0A3M7RTZ3_BRAPC</name>
<dbReference type="AlphaFoldDB" id="A0A3M7RTZ3"/>
<protein>
    <submittedName>
        <fullName evidence="1">Uncharacterized protein</fullName>
    </submittedName>
</protein>
<comment type="caution">
    <text evidence="1">The sequence shown here is derived from an EMBL/GenBank/DDBJ whole genome shotgun (WGS) entry which is preliminary data.</text>
</comment>
<gene>
    <name evidence="1" type="ORF">BpHYR1_015908</name>
</gene>
<dbReference type="EMBL" id="REGN01002675">
    <property type="protein sequence ID" value="RNA26787.1"/>
    <property type="molecule type" value="Genomic_DNA"/>
</dbReference>